<evidence type="ECO:0000313" key="4">
    <source>
        <dbReference type="Proteomes" id="UP000694240"/>
    </source>
</evidence>
<feature type="transmembrane region" description="Helical" evidence="2">
    <location>
        <begin position="125"/>
        <end position="147"/>
    </location>
</feature>
<feature type="transmembrane region" description="Helical" evidence="2">
    <location>
        <begin position="328"/>
        <end position="347"/>
    </location>
</feature>
<keyword evidence="4" id="KW-1185">Reference proteome</keyword>
<keyword evidence="2" id="KW-0472">Membrane</keyword>
<protein>
    <submittedName>
        <fullName evidence="3">Multi antimicrobial extrusion protein</fullName>
    </submittedName>
</protein>
<dbReference type="GO" id="GO:0016020">
    <property type="term" value="C:membrane"/>
    <property type="evidence" value="ECO:0007669"/>
    <property type="project" value="InterPro"/>
</dbReference>
<dbReference type="PANTHER" id="PTHR11206">
    <property type="entry name" value="MULTIDRUG RESISTANCE PROTEIN"/>
    <property type="match status" value="1"/>
</dbReference>
<dbReference type="Pfam" id="PF01554">
    <property type="entry name" value="MatE"/>
    <property type="match status" value="1"/>
</dbReference>
<name>A0A8T1YUM4_9BRAS</name>
<feature type="transmembrane region" description="Helical" evidence="2">
    <location>
        <begin position="42"/>
        <end position="67"/>
    </location>
</feature>
<comment type="similarity">
    <text evidence="1">Belongs to the multi antimicrobial extrusion (MATE) (TC 2.A.66.1) family.</text>
</comment>
<dbReference type="GO" id="GO:0015297">
    <property type="term" value="F:antiporter activity"/>
    <property type="evidence" value="ECO:0007669"/>
    <property type="project" value="InterPro"/>
</dbReference>
<evidence type="ECO:0000256" key="1">
    <source>
        <dbReference type="ARBA" id="ARBA00010199"/>
    </source>
</evidence>
<dbReference type="Proteomes" id="UP000694240">
    <property type="component" value="Chromosome 11"/>
</dbReference>
<evidence type="ECO:0000256" key="2">
    <source>
        <dbReference type="SAM" id="Phobius"/>
    </source>
</evidence>
<sequence>MDKKNCGTKAIEEATVPLLKCQNAADEGGGIKREIWIETKKIWNIVGPSIFTGLATYSILIITQAFAGHLGDLELAAISIINNFTLGFNYGFYSLGWRVIAISAGMSLAVHSLVCWFFVYGYKLGIIGTMASVNVPWWLNIFILFMYSTRGGCTLTWTGFSTEAFTGLLEFTKLSASSGIMLCLENWYYKILILMTGNLVNAKIAVDSLSICMSVNGWEMMIPLAFFAGTGVRVANELGAGNGKGARFATIVSITMSLMVGLFFTVFIVVFHDQIVLLNSVQPVLSGVAVGSGWQSYVAYINLGCYYLIGLPFGLTMGWVFKFGVKGIWAGMIFGGTAIQTLILIIITTRCDWDNEVTSVFKKALGAKRAVTQCLAPRTLNRGLGDS</sequence>
<proteinExistence type="inferred from homology"/>
<dbReference type="AlphaFoldDB" id="A0A8T1YUM4"/>
<evidence type="ECO:0000313" key="3">
    <source>
        <dbReference type="EMBL" id="KAG7550187.1"/>
    </source>
</evidence>
<feature type="transmembrane region" description="Helical" evidence="2">
    <location>
        <begin position="73"/>
        <end position="92"/>
    </location>
</feature>
<feature type="transmembrane region" description="Helical" evidence="2">
    <location>
        <begin position="99"/>
        <end position="119"/>
    </location>
</feature>
<comment type="caution">
    <text evidence="3">The sequence shown here is derived from an EMBL/GenBank/DDBJ whole genome shotgun (WGS) entry which is preliminary data.</text>
</comment>
<keyword evidence="2" id="KW-0812">Transmembrane</keyword>
<keyword evidence="2" id="KW-1133">Transmembrane helix</keyword>
<dbReference type="EMBL" id="JAEFBK010000011">
    <property type="protein sequence ID" value="KAG7550187.1"/>
    <property type="molecule type" value="Genomic_DNA"/>
</dbReference>
<dbReference type="GO" id="GO:0042910">
    <property type="term" value="F:xenobiotic transmembrane transporter activity"/>
    <property type="evidence" value="ECO:0007669"/>
    <property type="project" value="InterPro"/>
</dbReference>
<dbReference type="InterPro" id="IPR002528">
    <property type="entry name" value="MATE_fam"/>
</dbReference>
<feature type="transmembrane region" description="Helical" evidence="2">
    <location>
        <begin position="248"/>
        <end position="271"/>
    </location>
</feature>
<feature type="transmembrane region" description="Helical" evidence="2">
    <location>
        <begin position="297"/>
        <end position="321"/>
    </location>
</feature>
<organism evidence="3 4">
    <name type="scientific">Arabidopsis thaliana x Arabidopsis arenosa</name>
    <dbReference type="NCBI Taxonomy" id="1240361"/>
    <lineage>
        <taxon>Eukaryota</taxon>
        <taxon>Viridiplantae</taxon>
        <taxon>Streptophyta</taxon>
        <taxon>Embryophyta</taxon>
        <taxon>Tracheophyta</taxon>
        <taxon>Spermatophyta</taxon>
        <taxon>Magnoliopsida</taxon>
        <taxon>eudicotyledons</taxon>
        <taxon>Gunneridae</taxon>
        <taxon>Pentapetalae</taxon>
        <taxon>rosids</taxon>
        <taxon>malvids</taxon>
        <taxon>Brassicales</taxon>
        <taxon>Brassicaceae</taxon>
        <taxon>Camelineae</taxon>
        <taxon>Arabidopsis</taxon>
    </lineage>
</organism>
<reference evidence="3 4" key="1">
    <citation type="submission" date="2020-12" db="EMBL/GenBank/DDBJ databases">
        <title>Concerted genomic and epigenomic changes stabilize Arabidopsis allopolyploids.</title>
        <authorList>
            <person name="Chen Z."/>
        </authorList>
    </citation>
    <scope>NUCLEOTIDE SEQUENCE [LARGE SCALE GENOMIC DNA]</scope>
    <source>
        <strain evidence="3">Allo738</strain>
        <tissue evidence="3">Leaf</tissue>
    </source>
</reference>
<gene>
    <name evidence="3" type="ORF">ISN45_Aa06g009940</name>
</gene>
<accession>A0A8T1YUM4</accession>